<keyword evidence="1" id="KW-0732">Signal</keyword>
<gene>
    <name evidence="2" type="ORF">DK847_17390</name>
</gene>
<feature type="signal peptide" evidence="1">
    <location>
        <begin position="1"/>
        <end position="25"/>
    </location>
</feature>
<proteinExistence type="predicted"/>
<evidence type="ECO:0000313" key="3">
    <source>
        <dbReference type="Proteomes" id="UP000248795"/>
    </source>
</evidence>
<feature type="chain" id="PRO_5015984902" evidence="1">
    <location>
        <begin position="26"/>
        <end position="205"/>
    </location>
</feature>
<sequence length="205" mass="22623">MRLLMSLRRAAAAVLALAASASLLAAPAAASESVGFYKKWAWFEDSYWIVPPEGIYSVFHVEAENKFVVDRGQTVFHITDYFNGYFTGTVVVKLTVNQIASCQYVLGQVTPEGRVFMTMYAAGTAPDPGTVVNYPVGQMVKRGRNWTMVNQMTSLAQGGTLSHWAYMVQSKPGSASFYKLPFADVSIPEFMQGCNENVRMINAFE</sequence>
<keyword evidence="3" id="KW-1185">Reference proteome</keyword>
<evidence type="ECO:0000313" key="2">
    <source>
        <dbReference type="EMBL" id="PZF75616.1"/>
    </source>
</evidence>
<dbReference type="AlphaFoldDB" id="A0A2W2BQE5"/>
<name>A0A2W2BQE5_9HYPH</name>
<organism evidence="2 3">
    <name type="scientific">Aestuariivirga litoralis</name>
    <dbReference type="NCBI Taxonomy" id="2650924"/>
    <lineage>
        <taxon>Bacteria</taxon>
        <taxon>Pseudomonadati</taxon>
        <taxon>Pseudomonadota</taxon>
        <taxon>Alphaproteobacteria</taxon>
        <taxon>Hyphomicrobiales</taxon>
        <taxon>Aestuariivirgaceae</taxon>
        <taxon>Aestuariivirga</taxon>
    </lineage>
</organism>
<dbReference type="Proteomes" id="UP000248795">
    <property type="component" value="Unassembled WGS sequence"/>
</dbReference>
<reference evidence="3" key="1">
    <citation type="submission" date="2018-06" db="EMBL/GenBank/DDBJ databases">
        <title>Aestuariibacter litoralis strain KCTC 52945T.</title>
        <authorList>
            <person name="Li X."/>
            <person name="Salam N."/>
            <person name="Li J.-L."/>
            <person name="Chen Y.-M."/>
            <person name="Yang Z.-W."/>
            <person name="Zhang L.-Y."/>
            <person name="Han M.-X."/>
            <person name="Xiao M."/>
            <person name="Li W.-J."/>
        </authorList>
    </citation>
    <scope>NUCLEOTIDE SEQUENCE [LARGE SCALE GENOMIC DNA]</scope>
    <source>
        <strain evidence="3">KCTC 52945</strain>
    </source>
</reference>
<dbReference type="EMBL" id="QKVK01000009">
    <property type="protein sequence ID" value="PZF75616.1"/>
    <property type="molecule type" value="Genomic_DNA"/>
</dbReference>
<dbReference type="RefSeq" id="WP_111199810.1">
    <property type="nucleotide sequence ID" value="NZ_QKVK01000009.1"/>
</dbReference>
<comment type="caution">
    <text evidence="2">The sequence shown here is derived from an EMBL/GenBank/DDBJ whole genome shotgun (WGS) entry which is preliminary data.</text>
</comment>
<accession>A0A2W2BQE5</accession>
<evidence type="ECO:0000256" key="1">
    <source>
        <dbReference type="SAM" id="SignalP"/>
    </source>
</evidence>
<protein>
    <submittedName>
        <fullName evidence="2">Uncharacterized protein</fullName>
    </submittedName>
</protein>